<dbReference type="Gene3D" id="1.10.472.140">
    <property type="match status" value="1"/>
</dbReference>
<feature type="region of interest" description="Disordered" evidence="1">
    <location>
        <begin position="582"/>
        <end position="602"/>
    </location>
</feature>
<dbReference type="Proteomes" id="UP001608902">
    <property type="component" value="Unassembled WGS sequence"/>
</dbReference>
<feature type="compositionally biased region" description="Polar residues" evidence="1">
    <location>
        <begin position="582"/>
        <end position="595"/>
    </location>
</feature>
<dbReference type="Pfam" id="PF01858">
    <property type="entry name" value="RB_A"/>
    <property type="match status" value="1"/>
</dbReference>
<dbReference type="InterPro" id="IPR028309">
    <property type="entry name" value="RB_fam"/>
</dbReference>
<dbReference type="SMART" id="SM01368">
    <property type="entry name" value="RB_A"/>
    <property type="match status" value="1"/>
</dbReference>
<dbReference type="InterPro" id="IPR002720">
    <property type="entry name" value="RB_A"/>
</dbReference>
<evidence type="ECO:0000313" key="3">
    <source>
        <dbReference type="EMBL" id="MFH4975910.1"/>
    </source>
</evidence>
<dbReference type="PANTHER" id="PTHR13742">
    <property type="entry name" value="RETINOBLASTOMA-ASSOCIATED PROTEIN RB -RELATED"/>
    <property type="match status" value="1"/>
</dbReference>
<proteinExistence type="predicted"/>
<evidence type="ECO:0000256" key="1">
    <source>
        <dbReference type="SAM" id="MobiDB-lite"/>
    </source>
</evidence>
<dbReference type="GO" id="GO:0019219">
    <property type="term" value="P:regulation of nucleobase-containing compound metabolic process"/>
    <property type="evidence" value="ECO:0007669"/>
    <property type="project" value="UniProtKB-ARBA"/>
</dbReference>
<dbReference type="SUPFAM" id="SSF47954">
    <property type="entry name" value="Cyclin-like"/>
    <property type="match status" value="2"/>
</dbReference>
<keyword evidence="4" id="KW-1185">Reference proteome</keyword>
<organism evidence="3 4">
    <name type="scientific">Gnathostoma spinigerum</name>
    <dbReference type="NCBI Taxonomy" id="75299"/>
    <lineage>
        <taxon>Eukaryota</taxon>
        <taxon>Metazoa</taxon>
        <taxon>Ecdysozoa</taxon>
        <taxon>Nematoda</taxon>
        <taxon>Chromadorea</taxon>
        <taxon>Rhabditida</taxon>
        <taxon>Spirurina</taxon>
        <taxon>Gnathostomatomorpha</taxon>
        <taxon>Gnathostomatoidea</taxon>
        <taxon>Gnathostomatidae</taxon>
        <taxon>Gnathostoma</taxon>
    </lineage>
</organism>
<dbReference type="GO" id="GO:0010564">
    <property type="term" value="P:regulation of cell cycle process"/>
    <property type="evidence" value="ECO:0007669"/>
    <property type="project" value="UniProtKB-ARBA"/>
</dbReference>
<protein>
    <recommendedName>
        <fullName evidence="2">Retinoblastoma-associated protein A-box domain-containing protein</fullName>
    </recommendedName>
</protein>
<name>A0ABD6E898_9BILA</name>
<dbReference type="PANTHER" id="PTHR13742:SF17">
    <property type="entry name" value="RE32990P-RELATED"/>
    <property type="match status" value="1"/>
</dbReference>
<evidence type="ECO:0000313" key="4">
    <source>
        <dbReference type="Proteomes" id="UP001608902"/>
    </source>
</evidence>
<accession>A0ABD6E898</accession>
<dbReference type="AlphaFoldDB" id="A0ABD6E898"/>
<feature type="domain" description="Retinoblastoma-associated protein A-box" evidence="2">
    <location>
        <begin position="194"/>
        <end position="393"/>
    </location>
</feature>
<gene>
    <name evidence="3" type="ORF">AB6A40_002619</name>
</gene>
<dbReference type="Gene3D" id="1.10.472.10">
    <property type="entry name" value="Cyclin-like"/>
    <property type="match status" value="2"/>
</dbReference>
<sequence length="748" mass="85630">MNSYNLLLCSVDFIVHDLRRSESRIHFLNTEFLHSIPNDDDAAVLETLCRQFEGVVLDAKHFRTHWWLPRLSRLRSEHILLINPDFTSFLENIGINMTNIHKLYEEEITKRGEMDERMFIPADISTVFDEAFDASAVEQLRRSELDETWVFDAELLLRMSAQSCLERLNEQKQQATPLSCKSYVISGDQFCPVSPISASLYNVSKLDDLLRNDWDFNDSELDRIMLQWRDNPKEFIVNCVRNMGDELERKVASEREAQDGFDKTFTQMIKARRSSTDALFYRLLEKVVIAERLRSACMEVPDLSSVLHKEELIASIYACCLELVIFTYSSERTFPWSIELLKLAPIHFYKVIELIIRAEPELSREMVKHLNKVEERVLEELSWAIDSPLWSTLARRPDGVPSSQSVSLSTMESYSQRAHNTIGLSQRFTASPMKMPHSAITVTNAAKRRLEFEEDEAGPAKRIAVESDWTTGACSSSTLLFFRKVYFLAAVRLQDLCERVRLDEKGRQRVWTLFEHILRTETSLMAGRHLDQNLMCCIYVVSKIGKQDISFHDIMHHYRHQPQASSRIYRRVLIDQAISPSVMSDDNASRDSIGSCSGGKLRSGSALPVPGMGSAPPTPEPQNLDYTDLIKYYNRVFVSRVEYFAKKLQPSLIDLKENGISLLSMPLVRCHTLSPRRLIADHVSVLPMSSIPASPVRPLRYSFNRSPSKDLKTINAVVGAAIRPLSYTISPCQATTYRHQHFAARSLS</sequence>
<comment type="caution">
    <text evidence="3">The sequence shown here is derived from an EMBL/GenBank/DDBJ whole genome shotgun (WGS) entry which is preliminary data.</text>
</comment>
<dbReference type="InterPro" id="IPR002719">
    <property type="entry name" value="RB_B"/>
</dbReference>
<evidence type="ECO:0000259" key="2">
    <source>
        <dbReference type="SMART" id="SM01368"/>
    </source>
</evidence>
<dbReference type="InterPro" id="IPR036915">
    <property type="entry name" value="Cyclin-like_sf"/>
</dbReference>
<dbReference type="GO" id="GO:0060255">
    <property type="term" value="P:regulation of macromolecule metabolic process"/>
    <property type="evidence" value="ECO:0007669"/>
    <property type="project" value="UniProtKB-ARBA"/>
</dbReference>
<dbReference type="EMBL" id="JBGFUD010001193">
    <property type="protein sequence ID" value="MFH4975910.1"/>
    <property type="molecule type" value="Genomic_DNA"/>
</dbReference>
<reference evidence="3 4" key="1">
    <citation type="submission" date="2024-08" db="EMBL/GenBank/DDBJ databases">
        <title>Gnathostoma spinigerum genome.</title>
        <authorList>
            <person name="Gonzalez-Bertolin B."/>
            <person name="Monzon S."/>
            <person name="Zaballos A."/>
            <person name="Jimenez P."/>
            <person name="Dekumyoy P."/>
            <person name="Varona S."/>
            <person name="Cuesta I."/>
            <person name="Sumanam S."/>
            <person name="Adisakwattana P."/>
            <person name="Gasser R.B."/>
            <person name="Hernandez-Gonzalez A."/>
            <person name="Young N.D."/>
            <person name="Perteguer M.J."/>
        </authorList>
    </citation>
    <scope>NUCLEOTIDE SEQUENCE [LARGE SCALE GENOMIC DNA]</scope>
    <source>
        <strain evidence="3">AL3</strain>
        <tissue evidence="3">Liver</tissue>
    </source>
</reference>
<dbReference type="Pfam" id="PF01857">
    <property type="entry name" value="RB_B"/>
    <property type="match status" value="1"/>
</dbReference>